<sequence length="845" mass="94105">MPENEQRHLPHVYLPGHGDREEFTSPRSGGGGGPTPLRDRERHAHLLQDMLTRAVATAQERIANRDPEISGGTPGFYLEFDLPTDQKSIVEKLENAQGKEHIELVATRPSPEDPNLLYATVFIPESRAEFYLKKVRAYAEEDKINYEKDDDGNVLLDDTGNRIEKSRRPKNEALVAALEAVRIADARSLYTDTPNLFPEAGQQVWWEVWLRLNGRPVFEHAAARLEMDIRDHSVTFAEREVVLVRGTPEAIGRIVANTDAVAELRLSRDTPALFMEMGGAEQIAWSVELADRLVPPAPNAPAVCLLDSGSTRRHPLISPALDANDHQAWHADWEPEDIRHGHGTQMSGVALYGDLTDMLVGTGPVEMQHRLESVKIYPDRGANDPDLYGYITASAMGRAEVQAPNRRRAYCLAVTSDGDHWRGRPSSWSAALDDLAYGDGEDQRLIVVSAGNISVYYPAAEYLNQNDTAPIESPAQAWNTLTVGAITEKCTITDPSYSGWRAMAPAGDLSAFSRTSVEWNHDWPIKPDVVFEGGNHGIDPATSGIDHVDELALLTTFNRPEERAFTVTGDTSAATAQIARMAAQILSERPDLWPETVRAMIVHSAEWTPTMMGHLPPNPSKTDQRLILRRYGYGVPSLDRALRSLSSDVTLVIEADLQPYCLNGSSTRTRDMMLHDLPWPSDVLRALGETEVEMRVTLSYFVEPNPGERGWTKRHRYAGHGLRFAVKRPEESLERFRRRVNAAAREDDEHVSAEGNDDGWVLGPRLRDRGAVHSDVWRGMAADLADRHAIGVYPVGGWWREKPKLERAERRVRYALVVSLRASEEIDLYTEIASAVSVEVGIEGS</sequence>
<evidence type="ECO:0000259" key="2">
    <source>
        <dbReference type="Pfam" id="PF00082"/>
    </source>
</evidence>
<dbReference type="Proteomes" id="UP000322084">
    <property type="component" value="Unassembled WGS sequence"/>
</dbReference>
<dbReference type="AlphaFoldDB" id="A0A5A7MUP4"/>
<evidence type="ECO:0000313" key="4">
    <source>
        <dbReference type="Proteomes" id="UP000322084"/>
    </source>
</evidence>
<reference evidence="3 4" key="1">
    <citation type="submission" date="2019-09" db="EMBL/GenBank/DDBJ databases">
        <title>NBRP : Genome information of microbial organism related human and environment.</title>
        <authorList>
            <person name="Hattori M."/>
            <person name="Oshima K."/>
            <person name="Inaba H."/>
            <person name="Suda W."/>
            <person name="Sakamoto M."/>
            <person name="Iino T."/>
            <person name="Kitahara M."/>
            <person name="Oshida Y."/>
            <person name="Iida T."/>
            <person name="Kudo T."/>
            <person name="Itoh T."/>
            <person name="Ohkuma M."/>
        </authorList>
    </citation>
    <scope>NUCLEOTIDE SEQUENCE [LARGE SCALE GENOMIC DNA]</scope>
    <source>
        <strain evidence="3 4">Hi-2</strain>
    </source>
</reference>
<feature type="region of interest" description="Disordered" evidence="1">
    <location>
        <begin position="1"/>
        <end position="39"/>
    </location>
</feature>
<dbReference type="SUPFAM" id="SSF52743">
    <property type="entry name" value="Subtilisin-like"/>
    <property type="match status" value="1"/>
</dbReference>
<feature type="domain" description="Peptidase S8/S53" evidence="2">
    <location>
        <begin position="301"/>
        <end position="634"/>
    </location>
</feature>
<organism evidence="3 4">
    <name type="scientific">Iodidimonas gelatinilytica</name>
    <dbReference type="NCBI Taxonomy" id="1236966"/>
    <lineage>
        <taxon>Bacteria</taxon>
        <taxon>Pseudomonadati</taxon>
        <taxon>Pseudomonadota</taxon>
        <taxon>Alphaproteobacteria</taxon>
        <taxon>Iodidimonadales</taxon>
        <taxon>Iodidimonadaceae</taxon>
        <taxon>Iodidimonas</taxon>
    </lineage>
</organism>
<dbReference type="GO" id="GO:0006508">
    <property type="term" value="P:proteolysis"/>
    <property type="evidence" value="ECO:0007669"/>
    <property type="project" value="InterPro"/>
</dbReference>
<evidence type="ECO:0000256" key="1">
    <source>
        <dbReference type="SAM" id="MobiDB-lite"/>
    </source>
</evidence>
<name>A0A5A7MUP4_9PROT</name>
<gene>
    <name evidence="3" type="ORF">JCM17844_29310</name>
</gene>
<dbReference type="CDD" id="cd04847">
    <property type="entry name" value="Peptidases_S8_Subtilisin_like_2"/>
    <property type="match status" value="1"/>
</dbReference>
<dbReference type="InterPro" id="IPR034074">
    <property type="entry name" value="Y4bN_pept_dom"/>
</dbReference>
<dbReference type="GO" id="GO:0004252">
    <property type="term" value="F:serine-type endopeptidase activity"/>
    <property type="evidence" value="ECO:0007669"/>
    <property type="project" value="InterPro"/>
</dbReference>
<protein>
    <recommendedName>
        <fullName evidence="2">Peptidase S8/S53 domain-containing protein</fullName>
    </recommendedName>
</protein>
<comment type="caution">
    <text evidence="3">The sequence shown here is derived from an EMBL/GenBank/DDBJ whole genome shotgun (WGS) entry which is preliminary data.</text>
</comment>
<accession>A0A5A7MUP4</accession>
<dbReference type="Gene3D" id="3.40.50.200">
    <property type="entry name" value="Peptidase S8/S53 domain"/>
    <property type="match status" value="1"/>
</dbReference>
<dbReference type="RefSeq" id="WP_150001412.1">
    <property type="nucleotide sequence ID" value="NZ_BKCL01000016.1"/>
</dbReference>
<dbReference type="InterPro" id="IPR000209">
    <property type="entry name" value="Peptidase_S8/S53_dom"/>
</dbReference>
<evidence type="ECO:0000313" key="3">
    <source>
        <dbReference type="EMBL" id="GEQ99294.1"/>
    </source>
</evidence>
<dbReference type="EMBL" id="BKCL01000016">
    <property type="protein sequence ID" value="GEQ99294.1"/>
    <property type="molecule type" value="Genomic_DNA"/>
</dbReference>
<dbReference type="InterPro" id="IPR036852">
    <property type="entry name" value="Peptidase_S8/S53_dom_sf"/>
</dbReference>
<proteinExistence type="predicted"/>
<dbReference type="Pfam" id="PF00082">
    <property type="entry name" value="Peptidase_S8"/>
    <property type="match status" value="1"/>
</dbReference>